<feature type="transmembrane region" description="Helical" evidence="1">
    <location>
        <begin position="202"/>
        <end position="220"/>
    </location>
</feature>
<gene>
    <name evidence="2" type="ORF">CALVIDRAFT_436045</name>
</gene>
<organism evidence="2 3">
    <name type="scientific">Calocera viscosa (strain TUFC12733)</name>
    <dbReference type="NCBI Taxonomy" id="1330018"/>
    <lineage>
        <taxon>Eukaryota</taxon>
        <taxon>Fungi</taxon>
        <taxon>Dikarya</taxon>
        <taxon>Basidiomycota</taxon>
        <taxon>Agaricomycotina</taxon>
        <taxon>Dacrymycetes</taxon>
        <taxon>Dacrymycetales</taxon>
        <taxon>Dacrymycetaceae</taxon>
        <taxon>Calocera</taxon>
    </lineage>
</organism>
<protein>
    <submittedName>
        <fullName evidence="2">Uncharacterized protein</fullName>
    </submittedName>
</protein>
<dbReference type="EMBL" id="KV417359">
    <property type="protein sequence ID" value="KZO89925.1"/>
    <property type="molecule type" value="Genomic_DNA"/>
</dbReference>
<keyword evidence="1" id="KW-1133">Transmembrane helix</keyword>
<keyword evidence="1" id="KW-0812">Transmembrane</keyword>
<reference evidence="2 3" key="1">
    <citation type="journal article" date="2016" name="Mol. Biol. Evol.">
        <title>Comparative Genomics of Early-Diverging Mushroom-Forming Fungi Provides Insights into the Origins of Lignocellulose Decay Capabilities.</title>
        <authorList>
            <person name="Nagy L.G."/>
            <person name="Riley R."/>
            <person name="Tritt A."/>
            <person name="Adam C."/>
            <person name="Daum C."/>
            <person name="Floudas D."/>
            <person name="Sun H."/>
            <person name="Yadav J.S."/>
            <person name="Pangilinan J."/>
            <person name="Larsson K.H."/>
            <person name="Matsuura K."/>
            <person name="Barry K."/>
            <person name="Labutti K."/>
            <person name="Kuo R."/>
            <person name="Ohm R.A."/>
            <person name="Bhattacharya S.S."/>
            <person name="Shirouzu T."/>
            <person name="Yoshinaga Y."/>
            <person name="Martin F.M."/>
            <person name="Grigoriev I.V."/>
            <person name="Hibbett D.S."/>
        </authorList>
    </citation>
    <scope>NUCLEOTIDE SEQUENCE [LARGE SCALE GENOMIC DNA]</scope>
    <source>
        <strain evidence="2 3">TUFC12733</strain>
    </source>
</reference>
<name>A0A167FWN1_CALVF</name>
<dbReference type="Proteomes" id="UP000076738">
    <property type="component" value="Unassembled WGS sequence"/>
</dbReference>
<keyword evidence="1" id="KW-0472">Membrane</keyword>
<proteinExistence type="predicted"/>
<evidence type="ECO:0000313" key="3">
    <source>
        <dbReference type="Proteomes" id="UP000076738"/>
    </source>
</evidence>
<keyword evidence="3" id="KW-1185">Reference proteome</keyword>
<dbReference type="OrthoDB" id="3250024at2759"/>
<evidence type="ECO:0000256" key="1">
    <source>
        <dbReference type="SAM" id="Phobius"/>
    </source>
</evidence>
<dbReference type="AlphaFoldDB" id="A0A167FWN1"/>
<sequence length="263" mass="29853">MYALEKNGEPLHSRERIHADDPSLAEFAFEHLSPPGSVSSLRHYICRRENIHLSRVRIYIPNAISNAKPDLDRAAKWRDPLPINRGNDENWAFKVEVKMHDDEDLHDLQHAAGVCDRVGQGCEECCEGWDACCRSSGLSVGRCCQSTYLACSEPLDVCLSSCIMCMRERCGTSHDPAWDRFQDPRLSDREASCCADIGSCCGRIVLFPVFAILAVIRWFVHYIIFCEWYYACLDCTSIAYRDQVKDDCIEVCNPEDPFSCLPV</sequence>
<evidence type="ECO:0000313" key="2">
    <source>
        <dbReference type="EMBL" id="KZO89925.1"/>
    </source>
</evidence>
<accession>A0A167FWN1</accession>